<proteinExistence type="predicted"/>
<sequence>MEAEVAQRARARLAAGCLRSRLARRAKAVKGLCTVFMGCQNKAVIDTMGFLPSCEEHRKRYYELTARRLYHNVFNTKRAGWGVDVNTPDEMAACLATVPIPPTIVQLCRHIEHQNAVERVFCIDTEFVRFTPKDREGEITIPVEIAVYDLNGEVVIDTLIKYDQPVEELLAGAPHTPSEAKFSWGVAQRIYGSRSQTSGTTIDDIRDTLLNAGMNSNSSLIEWSLSRTDRRRLETIMGEHTPKTSILLPVHWRKVLRGFLSMSLSYFHQFLYPDSRLHKRAHRAGPDTLMLIDTIRALIDLSHRDKELVQSTLDNLIQTNEEILHPQKQLRRELSVNDNHSEDDDISSDNDEPDIESAAKQVVKEITDDDRELLALFEEYCQTQRLAHEATNMIGFHSASTEDQMVGEGDPETLKYLQAFASVQEEQAILGSDNEEFEGLAGNNAEDEADGGG</sequence>
<comment type="caution">
    <text evidence="2">The sequence shown here is derived from an EMBL/GenBank/DDBJ whole genome shotgun (WGS) entry which is preliminary data.</text>
</comment>
<protein>
    <submittedName>
        <fullName evidence="2">Uncharacterized protein</fullName>
    </submittedName>
</protein>
<dbReference type="SUPFAM" id="SSF53098">
    <property type="entry name" value="Ribonuclease H-like"/>
    <property type="match status" value="1"/>
</dbReference>
<dbReference type="InterPro" id="IPR012337">
    <property type="entry name" value="RNaseH-like_sf"/>
</dbReference>
<gene>
    <name evidence="2" type="ORF">FGG08_002336</name>
</gene>
<feature type="region of interest" description="Disordered" evidence="1">
    <location>
        <begin position="337"/>
        <end position="357"/>
    </location>
</feature>
<dbReference type="GO" id="GO:0003676">
    <property type="term" value="F:nucleic acid binding"/>
    <property type="evidence" value="ECO:0007669"/>
    <property type="project" value="InterPro"/>
</dbReference>
<dbReference type="Proteomes" id="UP000698800">
    <property type="component" value="Unassembled WGS sequence"/>
</dbReference>
<evidence type="ECO:0000313" key="2">
    <source>
        <dbReference type="EMBL" id="KAH0543380.1"/>
    </source>
</evidence>
<reference evidence="2" key="1">
    <citation type="submission" date="2021-03" db="EMBL/GenBank/DDBJ databases">
        <title>Comparative genomics and phylogenomic investigation of the class Geoglossomycetes provide insights into ecological specialization and systematics.</title>
        <authorList>
            <person name="Melie T."/>
            <person name="Pirro S."/>
            <person name="Miller A.N."/>
            <person name="Quandt A."/>
        </authorList>
    </citation>
    <scope>NUCLEOTIDE SEQUENCE</scope>
    <source>
        <strain evidence="2">GBOQ0MN5Z8</strain>
    </source>
</reference>
<evidence type="ECO:0000256" key="1">
    <source>
        <dbReference type="SAM" id="MobiDB-lite"/>
    </source>
</evidence>
<name>A0A9P8L1U4_9PEZI</name>
<dbReference type="InterPro" id="IPR036397">
    <property type="entry name" value="RNaseH_sf"/>
</dbReference>
<organism evidence="2 3">
    <name type="scientific">Glutinoglossum americanum</name>
    <dbReference type="NCBI Taxonomy" id="1670608"/>
    <lineage>
        <taxon>Eukaryota</taxon>
        <taxon>Fungi</taxon>
        <taxon>Dikarya</taxon>
        <taxon>Ascomycota</taxon>
        <taxon>Pezizomycotina</taxon>
        <taxon>Geoglossomycetes</taxon>
        <taxon>Geoglossales</taxon>
        <taxon>Geoglossaceae</taxon>
        <taxon>Glutinoglossum</taxon>
    </lineage>
</organism>
<evidence type="ECO:0000313" key="3">
    <source>
        <dbReference type="Proteomes" id="UP000698800"/>
    </source>
</evidence>
<dbReference type="AlphaFoldDB" id="A0A9P8L1U4"/>
<accession>A0A9P8L1U4</accession>
<dbReference type="OrthoDB" id="5087660at2759"/>
<feature type="compositionally biased region" description="Acidic residues" evidence="1">
    <location>
        <begin position="341"/>
        <end position="355"/>
    </location>
</feature>
<dbReference type="Gene3D" id="3.30.420.10">
    <property type="entry name" value="Ribonuclease H-like superfamily/Ribonuclease H"/>
    <property type="match status" value="1"/>
</dbReference>
<dbReference type="EMBL" id="JAGHQL010000034">
    <property type="protein sequence ID" value="KAH0543380.1"/>
    <property type="molecule type" value="Genomic_DNA"/>
</dbReference>
<keyword evidence="3" id="KW-1185">Reference proteome</keyword>